<feature type="chain" id="PRO_5004588415" evidence="17">
    <location>
        <begin position="29"/>
        <end position="1009"/>
    </location>
</feature>
<dbReference type="Gene3D" id="3.40.50.740">
    <property type="match status" value="1"/>
</dbReference>
<evidence type="ECO:0000256" key="10">
    <source>
        <dbReference type="ARBA" id="ARBA00022837"/>
    </source>
</evidence>
<dbReference type="Pfam" id="PF01568">
    <property type="entry name" value="Molydop_binding"/>
    <property type="match status" value="1"/>
</dbReference>
<evidence type="ECO:0000256" key="2">
    <source>
        <dbReference type="ARBA" id="ARBA00001966"/>
    </source>
</evidence>
<keyword evidence="9" id="KW-0574">Periplasm</keyword>
<evidence type="ECO:0000256" key="17">
    <source>
        <dbReference type="SAM" id="SignalP"/>
    </source>
</evidence>
<keyword evidence="13" id="KW-0560">Oxidoreductase</keyword>
<feature type="signal peptide" evidence="17">
    <location>
        <begin position="1"/>
        <end position="28"/>
    </location>
</feature>
<dbReference type="Proteomes" id="UP000016587">
    <property type="component" value="Chromosome"/>
</dbReference>
<dbReference type="InterPro" id="IPR006311">
    <property type="entry name" value="TAT_signal"/>
</dbReference>
<evidence type="ECO:0000256" key="7">
    <source>
        <dbReference type="ARBA" id="ARBA00022723"/>
    </source>
</evidence>
<dbReference type="KEGG" id="dgg:DGI_3334"/>
<evidence type="ECO:0000256" key="12">
    <source>
        <dbReference type="ARBA" id="ARBA00022982"/>
    </source>
</evidence>
<dbReference type="InterPro" id="IPR006443">
    <property type="entry name" value="Formate-DH-alph_fdnG"/>
</dbReference>
<dbReference type="NCBIfam" id="TIGR01553">
    <property type="entry name" value="formate-DH-alph"/>
    <property type="match status" value="1"/>
</dbReference>
<keyword evidence="16" id="KW-0826">Tungsten</keyword>
<dbReference type="Pfam" id="PF04879">
    <property type="entry name" value="Molybdop_Fe4S4"/>
    <property type="match status" value="1"/>
</dbReference>
<evidence type="ECO:0000256" key="6">
    <source>
        <dbReference type="ARBA" id="ARBA00022485"/>
    </source>
</evidence>
<dbReference type="CDD" id="cd02752">
    <property type="entry name" value="MopB_Formate-Dh-Na-like"/>
    <property type="match status" value="1"/>
</dbReference>
<keyword evidence="7" id="KW-0479">Metal-binding</keyword>
<comment type="cofactor">
    <cofactor evidence="1">
        <name>W-bis(molybdopterin guanine dinucleotide)</name>
        <dbReference type="ChEBI" id="CHEBI:60537"/>
    </cofactor>
</comment>
<dbReference type="GO" id="GO:0051539">
    <property type="term" value="F:4 iron, 4 sulfur cluster binding"/>
    <property type="evidence" value="ECO:0007669"/>
    <property type="project" value="UniProtKB-KW"/>
</dbReference>
<evidence type="ECO:0000256" key="8">
    <source>
        <dbReference type="ARBA" id="ARBA00022729"/>
    </source>
</evidence>
<feature type="domain" description="4Fe-4S Mo/W bis-MGD-type" evidence="18">
    <location>
        <begin position="43"/>
        <end position="99"/>
    </location>
</feature>
<evidence type="ECO:0000256" key="14">
    <source>
        <dbReference type="ARBA" id="ARBA00023004"/>
    </source>
</evidence>
<gene>
    <name evidence="19" type="primary">fdnG</name>
    <name evidence="19" type="ORF">DGI_3334</name>
</gene>
<dbReference type="STRING" id="1121448.DGI_3334"/>
<comment type="subcellular location">
    <subcellularLocation>
        <location evidence="3">Periplasm</location>
    </subcellularLocation>
</comment>
<reference evidence="19 20" key="1">
    <citation type="journal article" date="2013" name="J. Bacteriol.">
        <title>Roles of HynAB and Ech, the only two hydrogenases found in the model sulfate reducer Desulfovibrio gigas.</title>
        <authorList>
            <person name="Morais-Silva F.O."/>
            <person name="Santos C.I."/>
            <person name="Rodrigues R."/>
            <person name="Pereira I.A."/>
            <person name="Rodrigues-Pousada C."/>
        </authorList>
    </citation>
    <scope>NUCLEOTIDE SEQUENCE [LARGE SCALE GENOMIC DNA]</scope>
    <source>
        <strain evidence="20">ATCC 19364 / DSM 1382 / NCIMB 9332 / VKM B-1759</strain>
    </source>
</reference>
<organism evidence="19 20">
    <name type="scientific">Megalodesulfovibrio gigas (strain ATCC 19364 / DSM 1382 / NCIMB 9332 / VKM B-1759)</name>
    <name type="common">Desulfovibrio gigas</name>
    <dbReference type="NCBI Taxonomy" id="1121448"/>
    <lineage>
        <taxon>Bacteria</taxon>
        <taxon>Pseudomonadati</taxon>
        <taxon>Thermodesulfobacteriota</taxon>
        <taxon>Desulfovibrionia</taxon>
        <taxon>Desulfovibrionales</taxon>
        <taxon>Desulfovibrionaceae</taxon>
        <taxon>Megalodesulfovibrio</taxon>
    </lineage>
</organism>
<evidence type="ECO:0000256" key="3">
    <source>
        <dbReference type="ARBA" id="ARBA00004418"/>
    </source>
</evidence>
<dbReference type="GO" id="GO:0030151">
    <property type="term" value="F:molybdenum ion binding"/>
    <property type="evidence" value="ECO:0007669"/>
    <property type="project" value="TreeGrafter"/>
</dbReference>
<comment type="similarity">
    <text evidence="4">Belongs to the prokaryotic molybdopterin-containing oxidoreductase family.</text>
</comment>
<dbReference type="PROSITE" id="PS00932">
    <property type="entry name" value="MOLYBDOPTERIN_PROK_3"/>
    <property type="match status" value="1"/>
</dbReference>
<dbReference type="SMART" id="SM00926">
    <property type="entry name" value="Molybdop_Fe4S4"/>
    <property type="match status" value="1"/>
</dbReference>
<evidence type="ECO:0000256" key="4">
    <source>
        <dbReference type="ARBA" id="ARBA00010312"/>
    </source>
</evidence>
<dbReference type="AlphaFoldDB" id="T2GGA2"/>
<dbReference type="GO" id="GO:0009061">
    <property type="term" value="P:anaerobic respiration"/>
    <property type="evidence" value="ECO:0007669"/>
    <property type="project" value="TreeGrafter"/>
</dbReference>
<protein>
    <submittedName>
        <fullName evidence="19">Putative formate dehydrogenase, alpha subunit</fullName>
    </submittedName>
</protein>
<dbReference type="Gene3D" id="3.40.228.10">
    <property type="entry name" value="Dimethylsulfoxide Reductase, domain 2"/>
    <property type="match status" value="2"/>
</dbReference>
<dbReference type="GO" id="GO:0047111">
    <property type="term" value="F:formate dehydrogenase (cytochrome-c-553) activity"/>
    <property type="evidence" value="ECO:0007669"/>
    <property type="project" value="InterPro"/>
</dbReference>
<dbReference type="InterPro" id="IPR009010">
    <property type="entry name" value="Asp_de-COase-like_dom_sf"/>
</dbReference>
<dbReference type="InterPro" id="IPR006963">
    <property type="entry name" value="Mopterin_OxRdtase_4Fe-4S_dom"/>
</dbReference>
<dbReference type="InterPro" id="IPR006656">
    <property type="entry name" value="Mopterin_OxRdtase"/>
</dbReference>
<dbReference type="eggNOG" id="COG3383">
    <property type="taxonomic scope" value="Bacteria"/>
</dbReference>
<keyword evidence="10" id="KW-0106">Calcium</keyword>
<keyword evidence="12" id="KW-0249">Electron transport</keyword>
<keyword evidence="8 17" id="KW-0732">Signal</keyword>
<keyword evidence="20" id="KW-1185">Reference proteome</keyword>
<dbReference type="PANTHER" id="PTHR43598:SF1">
    <property type="entry name" value="FORMATE DEHYDROGENASE-O MAJOR SUBUNIT"/>
    <property type="match status" value="1"/>
</dbReference>
<dbReference type="EMBL" id="CP006585">
    <property type="protein sequence ID" value="AGW15027.1"/>
    <property type="molecule type" value="Genomic_DNA"/>
</dbReference>
<dbReference type="PROSITE" id="PS51669">
    <property type="entry name" value="4FE4S_MOW_BIS_MGD"/>
    <property type="match status" value="1"/>
</dbReference>
<dbReference type="GO" id="GO:0043546">
    <property type="term" value="F:molybdopterin cofactor binding"/>
    <property type="evidence" value="ECO:0007669"/>
    <property type="project" value="InterPro"/>
</dbReference>
<reference evidence="20" key="2">
    <citation type="submission" date="2013-07" db="EMBL/GenBank/DDBJ databases">
        <authorList>
            <person name="Morais-Silva F.O."/>
            <person name="Rezende A.M."/>
            <person name="Pimentel C."/>
            <person name="Resende D.M."/>
            <person name="Santos C.I."/>
            <person name="Clemente C."/>
            <person name="de Oliveira L.M."/>
            <person name="da Silva S.M."/>
            <person name="Costa D.A."/>
            <person name="Varela-Raposo A."/>
            <person name="Horacio E.C.A."/>
            <person name="Matos M."/>
            <person name="Flores O."/>
            <person name="Ruiz J.C."/>
            <person name="Rodrigues-Pousada C."/>
        </authorList>
    </citation>
    <scope>NUCLEOTIDE SEQUENCE [LARGE SCALE GENOMIC DNA]</scope>
    <source>
        <strain evidence="20">ATCC 19364 / DSM 1382 / NCIMB 9332 / VKM B-1759</strain>
    </source>
</reference>
<evidence type="ECO:0000256" key="9">
    <source>
        <dbReference type="ARBA" id="ARBA00022764"/>
    </source>
</evidence>
<dbReference type="InterPro" id="IPR006655">
    <property type="entry name" value="Mopterin_OxRdtase_prok_CS"/>
</dbReference>
<dbReference type="PATRIC" id="fig|1121448.10.peg.3287"/>
<evidence type="ECO:0000256" key="5">
    <source>
        <dbReference type="ARBA" id="ARBA00022448"/>
    </source>
</evidence>
<dbReference type="SUPFAM" id="SSF53706">
    <property type="entry name" value="Formate dehydrogenase/DMSO reductase, domains 1-3"/>
    <property type="match status" value="1"/>
</dbReference>
<dbReference type="Pfam" id="PF00384">
    <property type="entry name" value="Molybdopterin"/>
    <property type="match status" value="1"/>
</dbReference>
<dbReference type="eggNOG" id="COG0243">
    <property type="taxonomic scope" value="Bacteria"/>
</dbReference>
<dbReference type="CDD" id="cd02792">
    <property type="entry name" value="MopB_CT_Formate-Dh-Na-like"/>
    <property type="match status" value="1"/>
</dbReference>
<evidence type="ECO:0000256" key="1">
    <source>
        <dbReference type="ARBA" id="ARBA00001930"/>
    </source>
</evidence>
<keyword evidence="14" id="KW-0408">Iron</keyword>
<dbReference type="PROSITE" id="PS51318">
    <property type="entry name" value="TAT"/>
    <property type="match status" value="1"/>
</dbReference>
<keyword evidence="6" id="KW-0004">4Fe-4S</keyword>
<dbReference type="PANTHER" id="PTHR43598">
    <property type="entry name" value="TUNGSTEN-CONTAINING FORMYLMETHANOFURAN DEHYDROGENASE 2 SUBUNIT B"/>
    <property type="match status" value="1"/>
</dbReference>
<dbReference type="InterPro" id="IPR006657">
    <property type="entry name" value="MoPterin_dinucl-bd_dom"/>
</dbReference>
<keyword evidence="15" id="KW-0411">Iron-sulfur</keyword>
<evidence type="ECO:0000256" key="15">
    <source>
        <dbReference type="ARBA" id="ARBA00023014"/>
    </source>
</evidence>
<sequence length="1009" mass="112516">MGLSRRGFLKCTSAGVVGLSLARFGINAAPVSAYAATMKIEDSKEFISICPFCSCCCNTLVHVKDGKIINVEGDPDYPVSGGGLCAKGASLRSLHTSPNRLTKPLYRAPGSDKWEEKDWDWMMERIAQRIKETRDRDFKQKNEAGQTVNRVESIFHLGSSQVSNEEAAVLHQMIRALGIVHFDHQARVCHSSTVPALAESFGRGAMTNHYNDIQNADAILIMGSNCAEHHPMTFRFVNRAKQKGAVVMHVDPKFSRTSARSTFHVPIRSGTDIAFLGGMVKYILDNKKYFEDYMMEYTNAAFIVGEKFSFTDGIFSGFDPKKKKYDKSAWAFEKDDAGLPKKDPTLKHPRCVLNLLKEHYKGYTPEQVSSITGVSVKDILRVYEAFTATGKPDKAGTVIYALGWTQHTVGVQNIRLSAMVQLLLGNIGIAGGGINALRGEPNVQGTTDHALLYGYLPGYHNVPTANFQTLGEFIKSQTPLSKDAKSVNWWQHRPKYVVSLLKAWYGEHATKENDFCYAYVPKLDPDMDCSHLFIFDRMYKGQIKGGLCFGHNPAQSMPNVHKARKALDKLDWLVIGEVFHNETTDNWQRPGVDPKTIKTEVFLLPSAYRAEKEGTVSNSGRWHMWHYKAAEPLGMSRNMGEMFVEMMTRVKKLYAKGGTFPDPVVKADFPETFDADLVCRKTNGWFTRDVKIGDTEYKKGQQVPGFPTLQDDGSTVSLNWLYCGGYTDAGNLAKRRDLTQTPMQAKLGLYPGFAWAWPMNRRILYNRASVDKNGKPFNPERVVIAWEGGKWVGDIPDGGAPPLAMEKGTYPFIMTTEGRSQLYGPGRADGPFPVHYEPAETPVKTNPLSKQMSNPCMKVMESDMDKLAENGDPRFPIVLTTYSLTEHWCSGSETRNGPALLEAEPQQYVEMSHELAKEKGINNGDVVEVESLRGKVQAVAMVTVRIRPFQVQGKTVHLVGMPFAFGWTKPKCGDSVNRLTPSVGDPNTTIPEYKACLVNLRKCEKVTEL</sequence>
<evidence type="ECO:0000259" key="18">
    <source>
        <dbReference type="PROSITE" id="PS51669"/>
    </source>
</evidence>
<name>T2GGA2_MEGG1</name>
<dbReference type="Gene3D" id="2.40.40.20">
    <property type="match status" value="1"/>
</dbReference>
<accession>T2GGA2</accession>
<evidence type="ECO:0000256" key="13">
    <source>
        <dbReference type="ARBA" id="ARBA00023002"/>
    </source>
</evidence>
<dbReference type="OrthoDB" id="9757870at2"/>
<evidence type="ECO:0000313" key="20">
    <source>
        <dbReference type="Proteomes" id="UP000016587"/>
    </source>
</evidence>
<dbReference type="FunFam" id="3.40.228.10:FF:000009">
    <property type="entry name" value="Formate dehydrogenase, alpha subunit, selenocysteine-containing"/>
    <property type="match status" value="1"/>
</dbReference>
<keyword evidence="11" id="KW-0712">Selenocysteine</keyword>
<dbReference type="Gene3D" id="3.30.200.210">
    <property type="match status" value="1"/>
</dbReference>
<evidence type="ECO:0000256" key="16">
    <source>
        <dbReference type="ARBA" id="ARBA00023245"/>
    </source>
</evidence>
<dbReference type="GO" id="GO:0008863">
    <property type="term" value="F:formate dehydrogenase (NAD+) activity"/>
    <property type="evidence" value="ECO:0007669"/>
    <property type="project" value="InterPro"/>
</dbReference>
<evidence type="ECO:0000256" key="11">
    <source>
        <dbReference type="ARBA" id="ARBA00022933"/>
    </source>
</evidence>
<comment type="cofactor">
    <cofactor evidence="2">
        <name>[4Fe-4S] cluster</name>
        <dbReference type="ChEBI" id="CHEBI:49883"/>
    </cofactor>
</comment>
<dbReference type="SUPFAM" id="SSF50692">
    <property type="entry name" value="ADC-like"/>
    <property type="match status" value="1"/>
</dbReference>
<keyword evidence="5" id="KW-0813">Transport</keyword>
<proteinExistence type="inferred from homology"/>
<dbReference type="GO" id="GO:0009055">
    <property type="term" value="F:electron transfer activity"/>
    <property type="evidence" value="ECO:0007669"/>
    <property type="project" value="InterPro"/>
</dbReference>
<dbReference type="GO" id="GO:0042597">
    <property type="term" value="C:periplasmic space"/>
    <property type="evidence" value="ECO:0007669"/>
    <property type="project" value="UniProtKB-SubCell"/>
</dbReference>
<dbReference type="RefSeq" id="WP_021762141.1">
    <property type="nucleotide sequence ID" value="NC_022444.1"/>
</dbReference>
<dbReference type="HOGENOM" id="CLU_000422_1_2_7"/>
<evidence type="ECO:0000313" key="19">
    <source>
        <dbReference type="EMBL" id="AGW15027.1"/>
    </source>
</evidence>